<evidence type="ECO:0000256" key="12">
    <source>
        <dbReference type="SAM" id="MobiDB-lite"/>
    </source>
</evidence>
<evidence type="ECO:0000313" key="15">
    <source>
        <dbReference type="Proteomes" id="UP000033540"/>
    </source>
</evidence>
<evidence type="ECO:0000256" key="4">
    <source>
        <dbReference type="ARBA" id="ARBA00012950"/>
    </source>
</evidence>
<comment type="caution">
    <text evidence="14">The sequence shown here is derived from an EMBL/GenBank/DDBJ whole genome shotgun (WGS) entry which is preliminary data.</text>
</comment>
<protein>
    <recommendedName>
        <fullName evidence="5">N-alpha-acetyltransferase 40</fullName>
        <ecNumber evidence="4">2.3.1.257</ecNumber>
    </recommendedName>
</protein>
<comment type="subcellular location">
    <subcellularLocation>
        <location evidence="2">Cytoplasm</location>
    </subcellularLocation>
    <subcellularLocation>
        <location evidence="1">Nucleus</location>
    </subcellularLocation>
</comment>
<gene>
    <name evidence="14" type="ORF">P875_00127765</name>
</gene>
<dbReference type="Gene3D" id="3.40.630.30">
    <property type="match status" value="1"/>
</dbReference>
<evidence type="ECO:0000256" key="10">
    <source>
        <dbReference type="ARBA" id="ARBA00047821"/>
    </source>
</evidence>
<dbReference type="InterPro" id="IPR000182">
    <property type="entry name" value="GNAT_dom"/>
</dbReference>
<sequence length="365" mass="41066">MSSSGKDRVTKNKSARREETRRKIEQLSKKLGKDGKKRLPLVERTNKLSLSEFMKLYVSAEDLEYRGSPAKNTTVSESKQELHYSLDIYTAASIPDADFQACFKLIEETSADAYKGSGWGWSPKKKTKEMRLPDMRYLILRRGPKTTPENTDSAEGGIASPTGQFLGFTSFMVTYEDGKEVVYCYEIHLSSAAQGLGLGSQLMMRLVNIGRRIGLEKVMLTVFRSNDKACNASLSTISEHHHHPIDLHTYEGKDAYKGYDANPKESIALRLFPLTALDSAYRIPVVVKTLVDRPRHVAIVNGLKRNLASQIRYSTRRDIAYYHAATETPSHLICFRNAENNLPETACPESDIVIKAFAFIRSINE</sequence>
<evidence type="ECO:0000256" key="9">
    <source>
        <dbReference type="ARBA" id="ARBA00023315"/>
    </source>
</evidence>
<dbReference type="Pfam" id="PF00583">
    <property type="entry name" value="Acetyltransf_1"/>
    <property type="match status" value="1"/>
</dbReference>
<proteinExistence type="inferred from homology"/>
<dbReference type="Proteomes" id="UP000033540">
    <property type="component" value="Unassembled WGS sequence"/>
</dbReference>
<dbReference type="GO" id="GO:1990189">
    <property type="term" value="F:protein N-terminal-serine acetyltransferase activity"/>
    <property type="evidence" value="ECO:0007669"/>
    <property type="project" value="UniProtKB-EC"/>
</dbReference>
<reference evidence="14 15" key="1">
    <citation type="submission" date="2015-02" db="EMBL/GenBank/DDBJ databases">
        <title>Draft genome sequence of Aspergillus parasiticus SU-1.</title>
        <authorList>
            <person name="Yu J."/>
            <person name="Fedorova N."/>
            <person name="Yin Y."/>
            <person name="Losada L."/>
            <person name="Zafar N."/>
            <person name="Taujale R."/>
            <person name="Ehrlich K.C."/>
            <person name="Bhatnagar D."/>
            <person name="Cleveland T.E."/>
            <person name="Bennett J.W."/>
            <person name="Nierman W.C."/>
        </authorList>
    </citation>
    <scope>NUCLEOTIDE SEQUENCE [LARGE SCALE GENOMIC DNA]</scope>
    <source>
        <strain evidence="15">ATCC 56775 / NRRL 5862 / SRRC 143 / SU-1</strain>
    </source>
</reference>
<evidence type="ECO:0000256" key="2">
    <source>
        <dbReference type="ARBA" id="ARBA00004496"/>
    </source>
</evidence>
<dbReference type="EMBL" id="JZEE01000230">
    <property type="protein sequence ID" value="KJK66918.1"/>
    <property type="molecule type" value="Genomic_DNA"/>
</dbReference>
<evidence type="ECO:0000256" key="7">
    <source>
        <dbReference type="ARBA" id="ARBA00022679"/>
    </source>
</evidence>
<evidence type="ECO:0000256" key="3">
    <source>
        <dbReference type="ARBA" id="ARBA00008870"/>
    </source>
</evidence>
<dbReference type="CDD" id="cd04301">
    <property type="entry name" value="NAT_SF"/>
    <property type="match status" value="1"/>
</dbReference>
<evidence type="ECO:0000256" key="1">
    <source>
        <dbReference type="ARBA" id="ARBA00004123"/>
    </source>
</evidence>
<evidence type="ECO:0000259" key="13">
    <source>
        <dbReference type="PROSITE" id="PS51186"/>
    </source>
</evidence>
<dbReference type="GO" id="GO:0005634">
    <property type="term" value="C:nucleus"/>
    <property type="evidence" value="ECO:0007669"/>
    <property type="project" value="UniProtKB-SubCell"/>
</dbReference>
<dbReference type="GO" id="GO:0005737">
    <property type="term" value="C:cytoplasm"/>
    <property type="evidence" value="ECO:0007669"/>
    <property type="project" value="UniProtKB-SubCell"/>
</dbReference>
<dbReference type="PANTHER" id="PTHR20531">
    <property type="entry name" value="N-ALPHA-ACETYLTRANSFERASE 40"/>
    <property type="match status" value="1"/>
</dbReference>
<evidence type="ECO:0000256" key="11">
    <source>
        <dbReference type="ARBA" id="ARBA00049524"/>
    </source>
</evidence>
<dbReference type="AlphaFoldDB" id="A0A0F0IM34"/>
<evidence type="ECO:0000313" key="14">
    <source>
        <dbReference type="EMBL" id="KJK66918.1"/>
    </source>
</evidence>
<comment type="catalytic activity">
    <reaction evidence="11">
        <text>N-terminal L-seryl-[histone H4] + acetyl-CoA = N-terminal N(alpha)-acetyl-L-seryl-[histone H4] + CoA + H(+)</text>
        <dbReference type="Rhea" id="RHEA:50596"/>
        <dbReference type="Rhea" id="RHEA-COMP:12740"/>
        <dbReference type="Rhea" id="RHEA-COMP:12743"/>
        <dbReference type="ChEBI" id="CHEBI:15378"/>
        <dbReference type="ChEBI" id="CHEBI:57287"/>
        <dbReference type="ChEBI" id="CHEBI:57288"/>
        <dbReference type="ChEBI" id="CHEBI:64738"/>
        <dbReference type="ChEBI" id="CHEBI:83690"/>
        <dbReference type="EC" id="2.3.1.257"/>
    </reaction>
</comment>
<evidence type="ECO:0000256" key="6">
    <source>
        <dbReference type="ARBA" id="ARBA00022490"/>
    </source>
</evidence>
<dbReference type="PROSITE" id="PS51186">
    <property type="entry name" value="GNAT"/>
    <property type="match status" value="1"/>
</dbReference>
<dbReference type="EC" id="2.3.1.257" evidence="4"/>
<dbReference type="InterPro" id="IPR016181">
    <property type="entry name" value="Acyl_CoA_acyltransferase"/>
</dbReference>
<feature type="domain" description="N-acetyltransferase" evidence="13">
    <location>
        <begin position="86"/>
        <end position="256"/>
    </location>
</feature>
<dbReference type="OrthoDB" id="424551at2759"/>
<feature type="compositionally biased region" description="Basic and acidic residues" evidence="12">
    <location>
        <begin position="1"/>
        <end position="34"/>
    </location>
</feature>
<feature type="region of interest" description="Disordered" evidence="12">
    <location>
        <begin position="1"/>
        <end position="36"/>
    </location>
</feature>
<comment type="catalytic activity">
    <reaction evidence="10">
        <text>N-terminal L-seryl-[histone H2A] + acetyl-CoA = N-terminal N(alpha)-acetyl-L-seryl-[histone H2A] + CoA + H(+)</text>
        <dbReference type="Rhea" id="RHEA:50600"/>
        <dbReference type="Rhea" id="RHEA-COMP:12742"/>
        <dbReference type="Rhea" id="RHEA-COMP:12744"/>
        <dbReference type="ChEBI" id="CHEBI:15378"/>
        <dbReference type="ChEBI" id="CHEBI:57287"/>
        <dbReference type="ChEBI" id="CHEBI:57288"/>
        <dbReference type="ChEBI" id="CHEBI:64738"/>
        <dbReference type="ChEBI" id="CHEBI:83690"/>
        <dbReference type="EC" id="2.3.1.257"/>
    </reaction>
</comment>
<dbReference type="PANTHER" id="PTHR20531:SF1">
    <property type="entry name" value="N-ALPHA-ACETYLTRANSFERASE 40"/>
    <property type="match status" value="1"/>
</dbReference>
<evidence type="ECO:0000256" key="8">
    <source>
        <dbReference type="ARBA" id="ARBA00023242"/>
    </source>
</evidence>
<keyword evidence="6" id="KW-0963">Cytoplasm</keyword>
<comment type="similarity">
    <text evidence="3">Belongs to the acetyltransferase family. NAA40 subfamily.</text>
</comment>
<dbReference type="SUPFAM" id="SSF55729">
    <property type="entry name" value="Acyl-CoA N-acyltransferases (Nat)"/>
    <property type="match status" value="1"/>
</dbReference>
<keyword evidence="7 14" id="KW-0808">Transferase</keyword>
<name>A0A0F0IM34_ASPPU</name>
<dbReference type="GO" id="GO:0043998">
    <property type="term" value="F:histone H2A acetyltransferase activity"/>
    <property type="evidence" value="ECO:0007669"/>
    <property type="project" value="InterPro"/>
</dbReference>
<dbReference type="GO" id="GO:0010485">
    <property type="term" value="F:histone H4 acetyltransferase activity"/>
    <property type="evidence" value="ECO:0007669"/>
    <property type="project" value="InterPro"/>
</dbReference>
<organism evidence="14 15">
    <name type="scientific">Aspergillus parasiticus (strain ATCC 56775 / NRRL 5862 / SRRC 143 / SU-1)</name>
    <dbReference type="NCBI Taxonomy" id="1403190"/>
    <lineage>
        <taxon>Eukaryota</taxon>
        <taxon>Fungi</taxon>
        <taxon>Dikarya</taxon>
        <taxon>Ascomycota</taxon>
        <taxon>Pezizomycotina</taxon>
        <taxon>Eurotiomycetes</taxon>
        <taxon>Eurotiomycetidae</taxon>
        <taxon>Eurotiales</taxon>
        <taxon>Aspergillaceae</taxon>
        <taxon>Aspergillus</taxon>
        <taxon>Aspergillus subgen. Circumdati</taxon>
    </lineage>
</organism>
<dbReference type="STRING" id="1403190.A0A0F0IM34"/>
<evidence type="ECO:0000256" key="5">
    <source>
        <dbReference type="ARBA" id="ARBA00015043"/>
    </source>
</evidence>
<keyword evidence="9" id="KW-0012">Acyltransferase</keyword>
<keyword evidence="8" id="KW-0539">Nucleus</keyword>
<accession>A0A0F0IM34</accession>
<dbReference type="InterPro" id="IPR039949">
    <property type="entry name" value="NAA40"/>
</dbReference>